<evidence type="ECO:0000313" key="2">
    <source>
        <dbReference type="EMBL" id="QCD90452.1"/>
    </source>
</evidence>
<proteinExistence type="predicted"/>
<evidence type="ECO:0000313" key="3">
    <source>
        <dbReference type="Proteomes" id="UP000501690"/>
    </source>
</evidence>
<name>A0A4D6LNI8_VIGUN</name>
<feature type="compositionally biased region" description="Polar residues" evidence="1">
    <location>
        <begin position="1"/>
        <end position="16"/>
    </location>
</feature>
<organism evidence="2 3">
    <name type="scientific">Vigna unguiculata</name>
    <name type="common">Cowpea</name>
    <dbReference type="NCBI Taxonomy" id="3917"/>
    <lineage>
        <taxon>Eukaryota</taxon>
        <taxon>Viridiplantae</taxon>
        <taxon>Streptophyta</taxon>
        <taxon>Embryophyta</taxon>
        <taxon>Tracheophyta</taxon>
        <taxon>Spermatophyta</taxon>
        <taxon>Magnoliopsida</taxon>
        <taxon>eudicotyledons</taxon>
        <taxon>Gunneridae</taxon>
        <taxon>Pentapetalae</taxon>
        <taxon>rosids</taxon>
        <taxon>fabids</taxon>
        <taxon>Fabales</taxon>
        <taxon>Fabaceae</taxon>
        <taxon>Papilionoideae</taxon>
        <taxon>50 kb inversion clade</taxon>
        <taxon>NPAAA clade</taxon>
        <taxon>indigoferoid/millettioid clade</taxon>
        <taxon>Phaseoleae</taxon>
        <taxon>Vigna</taxon>
    </lineage>
</organism>
<sequence>MLQSLRSNIEGFTTTGYPDPVDNQARREKETEQKEEGELSGDEEKENGKLVFREKLPGGSIPTARRLISGERLFLFWFESPGGDGSLPGDATLFAFFLGCFEAVRAEIIVTYCVQKSVILCSSVRRNVIGVKFGRDGFIRGMKSLTGMGDSAFRWALMYRLAVLGLPPGDSESRGCSMKFWQPCTRLSGRSARRWHLTVSGYRQAVWNDFAWRRVHGWWLTCDDMSEEVHIQLLSRGDTSEVRRAGLRAGRFVEQDYERGGYNALGLRSWPITNSPFLFGYGDDRVIRYTGADVDTGDVEDVQATETLAPDGEWIPPGGLERFRLAACRPSQAEMLLSFVHGWWLTCDDMSEEDHIQLLSRGDTSEVGSYVPYSCLRDATCGEVRGWWITCVELWAGRSGGQDYERGGYNALGLSSPFLFVYGDDRVIRYTGADVDTGDVEDVQATE</sequence>
<evidence type="ECO:0000256" key="1">
    <source>
        <dbReference type="SAM" id="MobiDB-lite"/>
    </source>
</evidence>
<feature type="compositionally biased region" description="Basic and acidic residues" evidence="1">
    <location>
        <begin position="24"/>
        <end position="37"/>
    </location>
</feature>
<dbReference type="AlphaFoldDB" id="A0A4D6LNI8"/>
<feature type="region of interest" description="Disordered" evidence="1">
    <location>
        <begin position="1"/>
        <end position="44"/>
    </location>
</feature>
<accession>A0A4D6LNI8</accession>
<reference evidence="2 3" key="1">
    <citation type="submission" date="2019-04" db="EMBL/GenBank/DDBJ databases">
        <title>An improved genome assembly and genetic linkage map for asparagus bean, Vigna unguiculata ssp. sesquipedialis.</title>
        <authorList>
            <person name="Xia Q."/>
            <person name="Zhang R."/>
            <person name="Dong Y."/>
        </authorList>
    </citation>
    <scope>NUCLEOTIDE SEQUENCE [LARGE SCALE GENOMIC DNA]</scope>
    <source>
        <tissue evidence="2">Leaf</tissue>
    </source>
</reference>
<dbReference type="Proteomes" id="UP000501690">
    <property type="component" value="Linkage Group LG4"/>
</dbReference>
<dbReference type="EMBL" id="CP039348">
    <property type="protein sequence ID" value="QCD90452.1"/>
    <property type="molecule type" value="Genomic_DNA"/>
</dbReference>
<keyword evidence="3" id="KW-1185">Reference proteome</keyword>
<protein>
    <submittedName>
        <fullName evidence="2">Uncharacterized protein</fullName>
    </submittedName>
</protein>
<gene>
    <name evidence="2" type="ORF">DEO72_LG4g1408</name>
</gene>